<protein>
    <submittedName>
        <fullName evidence="3">Uncharacterized protein</fullName>
    </submittedName>
</protein>
<evidence type="ECO:0000313" key="2">
    <source>
        <dbReference type="Proteomes" id="UP000887565"/>
    </source>
</evidence>
<sequence>MIYRILGIIYFLFASKFRFTDGCAPYFETDSWKQKAQQMNSSAYCDQQFTNPDRPCPLHRQGVGLDHPLKPTLENKTDGNPGVIVVGERYCHQIFVGRAYANYVCMQNLNDLDSLKGIDCGKMSHTSDGKLPWQVSFTITCSYARAPSYSKTCLWSEAEAAFVAHCSPSNGKRFADIGSGGKLGGGGTGYGIGNNGKVELGAKVKVKRVKVKVLRDGRRVAKFKRSRVINENTVIENTNIIIIDANGRPKRIKMVNRTSITDFYNDTRINATRMPAFAVNFKDSLFNNGVLSKA</sequence>
<evidence type="ECO:0000256" key="1">
    <source>
        <dbReference type="SAM" id="SignalP"/>
    </source>
</evidence>
<evidence type="ECO:0000313" key="3">
    <source>
        <dbReference type="WBParaSite" id="nRc.2.0.1.t23514-RA"/>
    </source>
</evidence>
<name>A0A915JAK8_ROMCU</name>
<reference evidence="3" key="1">
    <citation type="submission" date="2022-11" db="UniProtKB">
        <authorList>
            <consortium name="WormBaseParasite"/>
        </authorList>
    </citation>
    <scope>IDENTIFICATION</scope>
</reference>
<keyword evidence="1" id="KW-0732">Signal</keyword>
<dbReference type="AlphaFoldDB" id="A0A915JAK8"/>
<accession>A0A915JAK8</accession>
<organism evidence="2 3">
    <name type="scientific">Romanomermis culicivorax</name>
    <name type="common">Nematode worm</name>
    <dbReference type="NCBI Taxonomy" id="13658"/>
    <lineage>
        <taxon>Eukaryota</taxon>
        <taxon>Metazoa</taxon>
        <taxon>Ecdysozoa</taxon>
        <taxon>Nematoda</taxon>
        <taxon>Enoplea</taxon>
        <taxon>Dorylaimia</taxon>
        <taxon>Mermithida</taxon>
        <taxon>Mermithoidea</taxon>
        <taxon>Mermithidae</taxon>
        <taxon>Romanomermis</taxon>
    </lineage>
</organism>
<keyword evidence="2" id="KW-1185">Reference proteome</keyword>
<dbReference type="Proteomes" id="UP000887565">
    <property type="component" value="Unplaced"/>
</dbReference>
<proteinExistence type="predicted"/>
<feature type="signal peptide" evidence="1">
    <location>
        <begin position="1"/>
        <end position="22"/>
    </location>
</feature>
<dbReference type="WBParaSite" id="nRc.2.0.1.t23514-RA">
    <property type="protein sequence ID" value="nRc.2.0.1.t23514-RA"/>
    <property type="gene ID" value="nRc.2.0.1.g23514"/>
</dbReference>
<feature type="chain" id="PRO_5036825625" evidence="1">
    <location>
        <begin position="23"/>
        <end position="294"/>
    </location>
</feature>